<sequence length="72" mass="8140">MNNIVLFRGRMPASKFPAIRTLPAHSEQPRPALVTVWHTSPLTGKLECFWTTQDRAPLDEDGSRRTDNHQAA</sequence>
<dbReference type="RefSeq" id="WP_042472870.1">
    <property type="nucleotide sequence ID" value="NZ_BAYX01000006.1"/>
</dbReference>
<accession>A0AA87Q950</accession>
<dbReference type="EMBL" id="BAYX01000006">
    <property type="protein sequence ID" value="GAJ93712.1"/>
    <property type="molecule type" value="Genomic_DNA"/>
</dbReference>
<protein>
    <submittedName>
        <fullName evidence="1">Uncharacterized protein</fullName>
    </submittedName>
</protein>
<proteinExistence type="predicted"/>
<evidence type="ECO:0000313" key="1">
    <source>
        <dbReference type="EMBL" id="GAJ93712.1"/>
    </source>
</evidence>
<evidence type="ECO:0000313" key="2">
    <source>
        <dbReference type="Proteomes" id="UP000026941"/>
    </source>
</evidence>
<organism evidence="1 2">
    <name type="scientific">Rhizobium rhizogenes NBRC 13257</name>
    <dbReference type="NCBI Taxonomy" id="1220581"/>
    <lineage>
        <taxon>Bacteria</taxon>
        <taxon>Pseudomonadati</taxon>
        <taxon>Pseudomonadota</taxon>
        <taxon>Alphaproteobacteria</taxon>
        <taxon>Hyphomicrobiales</taxon>
        <taxon>Rhizobiaceae</taxon>
        <taxon>Rhizobium/Agrobacterium group</taxon>
        <taxon>Rhizobium</taxon>
    </lineage>
</organism>
<reference evidence="1 2" key="1">
    <citation type="submission" date="2014-05" db="EMBL/GenBank/DDBJ databases">
        <title>Whole genome shotgun sequence of Rhizobium rhizogenes NBRC 13257.</title>
        <authorList>
            <person name="Katano-Makiyama Y."/>
            <person name="Hosoyama A."/>
            <person name="Hashimoto M."/>
            <person name="Hosoyama Y."/>
            <person name="Noguchi M."/>
            <person name="Tsuchikane K."/>
            <person name="Kimura A."/>
            <person name="Ohji S."/>
            <person name="Ichikawa N."/>
            <person name="Yamazoe A."/>
            <person name="Fujita N."/>
        </authorList>
    </citation>
    <scope>NUCLEOTIDE SEQUENCE [LARGE SCALE GENOMIC DNA]</scope>
    <source>
        <strain evidence="1 2">NBRC 13257</strain>
    </source>
</reference>
<comment type="caution">
    <text evidence="1">The sequence shown here is derived from an EMBL/GenBank/DDBJ whole genome shotgun (WGS) entry which is preliminary data.</text>
</comment>
<name>A0AA87Q950_RHIRH</name>
<dbReference type="Proteomes" id="UP000026941">
    <property type="component" value="Unassembled WGS sequence"/>
</dbReference>
<dbReference type="AlphaFoldDB" id="A0AA87Q950"/>
<gene>
    <name evidence="1" type="ORF">RRH01S_06_03330</name>
</gene>